<evidence type="ECO:0000256" key="2">
    <source>
        <dbReference type="SAM" id="MobiDB-lite"/>
    </source>
</evidence>
<evidence type="ECO:0000256" key="3">
    <source>
        <dbReference type="SAM" id="SignalP"/>
    </source>
</evidence>
<dbReference type="InterPro" id="IPR005877">
    <property type="entry name" value="YSIRK_signal_dom"/>
</dbReference>
<feature type="compositionally biased region" description="Acidic residues" evidence="2">
    <location>
        <begin position="133"/>
        <end position="145"/>
    </location>
</feature>
<evidence type="ECO:0000256" key="1">
    <source>
        <dbReference type="ARBA" id="ARBA00022729"/>
    </source>
</evidence>
<feature type="region of interest" description="Disordered" evidence="2">
    <location>
        <begin position="600"/>
        <end position="619"/>
    </location>
</feature>
<evidence type="ECO:0000313" key="5">
    <source>
        <dbReference type="EMBL" id="SMC44875.1"/>
    </source>
</evidence>
<dbReference type="RefSeq" id="WP_143238410.1">
    <property type="nucleotide sequence ID" value="NZ_FWXK01000006.1"/>
</dbReference>
<dbReference type="Gene3D" id="2.20.230.10">
    <property type="entry name" value="Resuscitation-promoting factor rpfb"/>
    <property type="match status" value="1"/>
</dbReference>
<dbReference type="PROSITE" id="PS51109">
    <property type="entry name" value="G5"/>
    <property type="match status" value="1"/>
</dbReference>
<dbReference type="Pfam" id="PF04650">
    <property type="entry name" value="YSIRK_signal"/>
    <property type="match status" value="1"/>
</dbReference>
<protein>
    <submittedName>
        <fullName evidence="5">Signal peptide-containing protein, YSIRK family</fullName>
    </submittedName>
</protein>
<evidence type="ECO:0000259" key="4">
    <source>
        <dbReference type="PROSITE" id="PS51109"/>
    </source>
</evidence>
<dbReference type="SMART" id="SM01208">
    <property type="entry name" value="G5"/>
    <property type="match status" value="1"/>
</dbReference>
<reference evidence="6" key="1">
    <citation type="submission" date="2017-04" db="EMBL/GenBank/DDBJ databases">
        <authorList>
            <person name="Varghese N."/>
            <person name="Submissions S."/>
        </authorList>
    </citation>
    <scope>NUCLEOTIDE SEQUENCE [LARGE SCALE GENOMIC DNA]</scope>
    <source>
        <strain evidence="6">DSM 21500</strain>
    </source>
</reference>
<dbReference type="AlphaFoldDB" id="A0A1W1Z902"/>
<sequence>MNLSKNNLSERQRRNLQKITKYGIRKLSIGAASVALSSLFFLNAGTVQAQEVGPSLEIDERANLEANIAESPSQEQVSETLKENVNEVEETEKPNESSEIVSQEHETQIDKNENQISEETSKVAEESTQEVSESSDDQSVEETSTEESKAIDTPDIHQDKQSEDTVTTKVTEPTQESSVEETEEAVEESQAPEVEETSGIQENEKIEEVKVIQEKDEDRFSGLDGKTLNTTLSTEDIDVPEEFKEKFNKSEDKEGYIESYVEKAYGSEMAKNLSNDLGEVDFDELNNQQAYKAMLDLTLNQRTTPESKAVTTFSTAATTQASSIEDLNATYEGIGAVSTNNSIPAYYTVDVVDNGDSLTYKVKYRVDSGRSHDMDLVGFQFGDAFDVPDQIQVNGYFVEREDFDPSQLNSTMRRYYENRTGAFAPITGYLQQGARTGTPAGYALTTPRSKNTFNYVDWMLEFTVPITDREADTTYRGYIPMYSTGTSNDYDSYWNYFHDQDLITNENNSGPENPDINFDKEIVTEQYEIPYETVYTLSEDVPYGEELVIKIGVNGTGQRVIQKTSYNGELIGQFELENSVLTNPEAEVIALGIGGLRGQDGENGQDGRSITAVTEPGEQNGRTGTWIRIYEVNPDGSPGDLIEESFVADGVDGQTPNIEVVPSE</sequence>
<feature type="compositionally biased region" description="Basic and acidic residues" evidence="2">
    <location>
        <begin position="80"/>
        <end position="125"/>
    </location>
</feature>
<feature type="compositionally biased region" description="Acidic residues" evidence="2">
    <location>
        <begin position="178"/>
        <end position="187"/>
    </location>
</feature>
<dbReference type="EMBL" id="FWXK01000006">
    <property type="protein sequence ID" value="SMC44875.1"/>
    <property type="molecule type" value="Genomic_DNA"/>
</dbReference>
<feature type="signal peptide" evidence="3">
    <location>
        <begin position="1"/>
        <end position="49"/>
    </location>
</feature>
<name>A0A1W1Z902_9LACT</name>
<gene>
    <name evidence="5" type="ORF">SAMN04487984_1215</name>
</gene>
<feature type="compositionally biased region" description="Basic and acidic residues" evidence="2">
    <location>
        <begin position="146"/>
        <end position="163"/>
    </location>
</feature>
<dbReference type="OrthoDB" id="2136702at2"/>
<feature type="domain" description="G5" evidence="4">
    <location>
        <begin position="515"/>
        <end position="595"/>
    </location>
</feature>
<dbReference type="Proteomes" id="UP000243884">
    <property type="component" value="Unassembled WGS sequence"/>
</dbReference>
<evidence type="ECO:0000313" key="6">
    <source>
        <dbReference type="Proteomes" id="UP000243884"/>
    </source>
</evidence>
<feature type="region of interest" description="Disordered" evidence="2">
    <location>
        <begin position="68"/>
        <end position="201"/>
    </location>
</feature>
<organism evidence="5 6">
    <name type="scientific">Aerococcus suis</name>
    <dbReference type="NCBI Taxonomy" id="371602"/>
    <lineage>
        <taxon>Bacteria</taxon>
        <taxon>Bacillati</taxon>
        <taxon>Bacillota</taxon>
        <taxon>Bacilli</taxon>
        <taxon>Lactobacillales</taxon>
        <taxon>Aerococcaceae</taxon>
        <taxon>Aerococcus</taxon>
    </lineage>
</organism>
<dbReference type="NCBIfam" id="TIGR01168">
    <property type="entry name" value="YSIRK_signal"/>
    <property type="match status" value="1"/>
</dbReference>
<dbReference type="STRING" id="371602.SAMN04487984_1215"/>
<keyword evidence="6" id="KW-1185">Reference proteome</keyword>
<feature type="non-terminal residue" evidence="5">
    <location>
        <position position="664"/>
    </location>
</feature>
<keyword evidence="1 3" id="KW-0732">Signal</keyword>
<dbReference type="Pfam" id="PF07501">
    <property type="entry name" value="G5"/>
    <property type="match status" value="1"/>
</dbReference>
<dbReference type="InterPro" id="IPR011098">
    <property type="entry name" value="G5_dom"/>
</dbReference>
<feature type="compositionally biased region" description="Low complexity" evidence="2">
    <location>
        <begin position="188"/>
        <end position="201"/>
    </location>
</feature>
<feature type="chain" id="PRO_5013297692" evidence="3">
    <location>
        <begin position="50"/>
        <end position="664"/>
    </location>
</feature>
<proteinExistence type="predicted"/>
<accession>A0A1W1Z902</accession>